<evidence type="ECO:0000256" key="1">
    <source>
        <dbReference type="ARBA" id="ARBA00004123"/>
    </source>
</evidence>
<comment type="pathway">
    <text evidence="3">tRNA modification; 5-methoxycarbonylmethyl-2-thiouridine-tRNA biosynthesis.</text>
</comment>
<evidence type="ECO:0000313" key="10">
    <source>
        <dbReference type="Proteomes" id="UP000027120"/>
    </source>
</evidence>
<dbReference type="AlphaFoldDB" id="A0A067EYT3"/>
<dbReference type="GO" id="GO:0033588">
    <property type="term" value="C:elongator holoenzyme complex"/>
    <property type="evidence" value="ECO:0007669"/>
    <property type="project" value="InterPro"/>
</dbReference>
<dbReference type="CDD" id="cd19496">
    <property type="entry name" value="Elp5"/>
    <property type="match status" value="1"/>
</dbReference>
<dbReference type="InterPro" id="IPR019519">
    <property type="entry name" value="Elp5"/>
</dbReference>
<dbReference type="PANTHER" id="PTHR15641">
    <property type="entry name" value="ELONGATOR COMPLEX PROTEIN 5"/>
    <property type="match status" value="1"/>
</dbReference>
<evidence type="ECO:0000256" key="4">
    <source>
        <dbReference type="ARBA" id="ARBA00009567"/>
    </source>
</evidence>
<evidence type="ECO:0000256" key="5">
    <source>
        <dbReference type="ARBA" id="ARBA00020264"/>
    </source>
</evidence>
<comment type="similarity">
    <text evidence="4">Belongs to the ELP5 family.</text>
</comment>
<dbReference type="GO" id="GO:0005737">
    <property type="term" value="C:cytoplasm"/>
    <property type="evidence" value="ECO:0007669"/>
    <property type="project" value="UniProtKB-SubCell"/>
</dbReference>
<protein>
    <recommendedName>
        <fullName evidence="5">Elongator complex protein 5</fullName>
    </recommendedName>
</protein>
<evidence type="ECO:0000256" key="6">
    <source>
        <dbReference type="ARBA" id="ARBA00022490"/>
    </source>
</evidence>
<evidence type="ECO:0000256" key="3">
    <source>
        <dbReference type="ARBA" id="ARBA00005043"/>
    </source>
</evidence>
<evidence type="ECO:0000256" key="8">
    <source>
        <dbReference type="ARBA" id="ARBA00023242"/>
    </source>
</evidence>
<dbReference type="Proteomes" id="UP000027120">
    <property type="component" value="Unassembled WGS sequence"/>
</dbReference>
<keyword evidence="7" id="KW-0819">tRNA processing</keyword>
<dbReference type="EMBL" id="KK784943">
    <property type="protein sequence ID" value="KDO59035.1"/>
    <property type="molecule type" value="Genomic_DNA"/>
</dbReference>
<keyword evidence="8" id="KW-0539">Nucleus</keyword>
<evidence type="ECO:0000256" key="7">
    <source>
        <dbReference type="ARBA" id="ARBA00022694"/>
    </source>
</evidence>
<dbReference type="Pfam" id="PF10483">
    <property type="entry name" value="Elong_Iki1"/>
    <property type="match status" value="1"/>
</dbReference>
<keyword evidence="6" id="KW-0963">Cytoplasm</keyword>
<name>A0A067EYT3_CITSI</name>
<dbReference type="UniPathway" id="UPA00988"/>
<proteinExistence type="inferred from homology"/>
<evidence type="ECO:0000313" key="9">
    <source>
        <dbReference type="EMBL" id="KDO59035.1"/>
    </source>
</evidence>
<keyword evidence="10" id="KW-1185">Reference proteome</keyword>
<dbReference type="GO" id="GO:0002098">
    <property type="term" value="P:tRNA wobble uridine modification"/>
    <property type="evidence" value="ECO:0007669"/>
    <property type="project" value="InterPro"/>
</dbReference>
<reference evidence="9 10" key="1">
    <citation type="submission" date="2014-04" db="EMBL/GenBank/DDBJ databases">
        <authorList>
            <consortium name="International Citrus Genome Consortium"/>
            <person name="Gmitter F."/>
            <person name="Chen C."/>
            <person name="Farmerie W."/>
            <person name="Harkins T."/>
            <person name="Desany B."/>
            <person name="Mohiuddin M."/>
            <person name="Kodira C."/>
            <person name="Borodovsky M."/>
            <person name="Lomsadze A."/>
            <person name="Burns P."/>
            <person name="Jenkins J."/>
            <person name="Prochnik S."/>
            <person name="Shu S."/>
            <person name="Chapman J."/>
            <person name="Pitluck S."/>
            <person name="Schmutz J."/>
            <person name="Rokhsar D."/>
        </authorList>
    </citation>
    <scope>NUCLEOTIDE SEQUENCE</scope>
</reference>
<dbReference type="Gene3D" id="3.40.50.300">
    <property type="entry name" value="P-loop containing nucleotide triphosphate hydrolases"/>
    <property type="match status" value="1"/>
</dbReference>
<dbReference type="InterPro" id="IPR027417">
    <property type="entry name" value="P-loop_NTPase"/>
</dbReference>
<dbReference type="PANTHER" id="PTHR15641:SF1">
    <property type="entry name" value="ELONGATOR COMPLEX PROTEIN 5"/>
    <property type="match status" value="1"/>
</dbReference>
<evidence type="ECO:0000256" key="2">
    <source>
        <dbReference type="ARBA" id="ARBA00004496"/>
    </source>
</evidence>
<accession>A0A067EYT3</accession>
<gene>
    <name evidence="9" type="ORF">CISIN_1g022893mg</name>
</gene>
<comment type="subcellular location">
    <subcellularLocation>
        <location evidence="2">Cytoplasm</location>
    </subcellularLocation>
    <subcellularLocation>
        <location evidence="1">Nucleus</location>
    </subcellularLocation>
</comment>
<sequence length="265" mass="29938">MADTICRTLRDGGLEGEHAPALTIKDSKASPFGFDVFNYVLTQLSNYILAGKSQSRGLVVVAYSRSPSFYVDLLKRRGIDIASSHDWIHILDCYTDPLGWKNWLIDKDISQEASSLSSFCQDVRNLDKLYSLIIEQGKGLIGQGKDRFSIAIDSVSEMVRHASISSVAGILSNLRSHDQVSSIFWLLHSDLHEIKFTSVLEYLSSMVASVEPFNQAAFGQRVDLENLSMLEQNFRKGKFHVRFKRRNGRVRVMASNLHQFCLKMK</sequence>
<organism evidence="9 10">
    <name type="scientific">Citrus sinensis</name>
    <name type="common">Sweet orange</name>
    <name type="synonym">Citrus aurantium var. sinensis</name>
    <dbReference type="NCBI Taxonomy" id="2711"/>
    <lineage>
        <taxon>Eukaryota</taxon>
        <taxon>Viridiplantae</taxon>
        <taxon>Streptophyta</taxon>
        <taxon>Embryophyta</taxon>
        <taxon>Tracheophyta</taxon>
        <taxon>Spermatophyta</taxon>
        <taxon>Magnoliopsida</taxon>
        <taxon>eudicotyledons</taxon>
        <taxon>Gunneridae</taxon>
        <taxon>Pentapetalae</taxon>
        <taxon>rosids</taxon>
        <taxon>malvids</taxon>
        <taxon>Sapindales</taxon>
        <taxon>Rutaceae</taxon>
        <taxon>Aurantioideae</taxon>
        <taxon>Citrus</taxon>
    </lineage>
</organism>
<dbReference type="GO" id="GO:0005634">
    <property type="term" value="C:nucleus"/>
    <property type="evidence" value="ECO:0007669"/>
    <property type="project" value="UniProtKB-SubCell"/>
</dbReference>